<feature type="domain" description="C2H2-type" evidence="11">
    <location>
        <begin position="975"/>
        <end position="998"/>
    </location>
</feature>
<dbReference type="SUPFAM" id="SSF57667">
    <property type="entry name" value="beta-beta-alpha zinc fingers"/>
    <property type="match status" value="5"/>
</dbReference>
<evidence type="ECO:0000256" key="6">
    <source>
        <dbReference type="ARBA" id="ARBA00023015"/>
    </source>
</evidence>
<evidence type="ECO:0000256" key="5">
    <source>
        <dbReference type="ARBA" id="ARBA00022833"/>
    </source>
</evidence>
<keyword evidence="3" id="KW-0677">Repeat</keyword>
<dbReference type="FunFam" id="3.30.160.60:FF:000969">
    <property type="entry name" value="Zinc finger protein 407"/>
    <property type="match status" value="1"/>
</dbReference>
<feature type="domain" description="C2H2-type" evidence="11">
    <location>
        <begin position="1203"/>
        <end position="1230"/>
    </location>
</feature>
<dbReference type="FunFam" id="3.30.160.60:FF:000395">
    <property type="entry name" value="zinc finger protein 513"/>
    <property type="match status" value="1"/>
</dbReference>
<keyword evidence="6" id="KW-0805">Transcription regulation</keyword>
<feature type="region of interest" description="Disordered" evidence="10">
    <location>
        <begin position="1"/>
        <end position="27"/>
    </location>
</feature>
<feature type="region of interest" description="Disordered" evidence="10">
    <location>
        <begin position="53"/>
        <end position="80"/>
    </location>
</feature>
<feature type="non-terminal residue" evidence="12">
    <location>
        <position position="1736"/>
    </location>
</feature>
<feature type="compositionally biased region" description="Basic and acidic residues" evidence="10">
    <location>
        <begin position="53"/>
        <end position="67"/>
    </location>
</feature>
<evidence type="ECO:0000256" key="3">
    <source>
        <dbReference type="ARBA" id="ARBA00022737"/>
    </source>
</evidence>
<feature type="domain" description="C2H2-type" evidence="11">
    <location>
        <begin position="1175"/>
        <end position="1202"/>
    </location>
</feature>
<feature type="region of interest" description="Disordered" evidence="10">
    <location>
        <begin position="649"/>
        <end position="729"/>
    </location>
</feature>
<dbReference type="InterPro" id="IPR036236">
    <property type="entry name" value="Znf_C2H2_sf"/>
</dbReference>
<evidence type="ECO:0000256" key="9">
    <source>
        <dbReference type="PROSITE-ProRule" id="PRU00042"/>
    </source>
</evidence>
<comment type="subcellular location">
    <subcellularLocation>
        <location evidence="1">Nucleus</location>
    </subcellularLocation>
</comment>
<dbReference type="EMBL" id="JAAWVO010034357">
    <property type="protein sequence ID" value="MBN3317291.1"/>
    <property type="molecule type" value="Genomic_DNA"/>
</dbReference>
<dbReference type="GO" id="GO:0003676">
    <property type="term" value="F:nucleic acid binding"/>
    <property type="evidence" value="ECO:0007669"/>
    <property type="project" value="InterPro"/>
</dbReference>
<comment type="caution">
    <text evidence="12">The sequence shown here is derived from an EMBL/GenBank/DDBJ whole genome shotgun (WGS) entry which is preliminary data.</text>
</comment>
<proteinExistence type="predicted"/>
<feature type="region of interest" description="Disordered" evidence="10">
    <location>
        <begin position="545"/>
        <end position="576"/>
    </location>
</feature>
<dbReference type="InterPro" id="IPR003604">
    <property type="entry name" value="Matrin/U1-like-C_Znf_C2H2"/>
</dbReference>
<accession>A0A8J7TC17</accession>
<feature type="compositionally biased region" description="Low complexity" evidence="10">
    <location>
        <begin position="871"/>
        <end position="881"/>
    </location>
</feature>
<dbReference type="GO" id="GO:0045944">
    <property type="term" value="P:positive regulation of transcription by RNA polymerase II"/>
    <property type="evidence" value="ECO:0007669"/>
    <property type="project" value="TreeGrafter"/>
</dbReference>
<dbReference type="SMART" id="SM00451">
    <property type="entry name" value="ZnF_U1"/>
    <property type="match status" value="5"/>
</dbReference>
<feature type="domain" description="C2H2-type" evidence="11">
    <location>
        <begin position="1084"/>
        <end position="1112"/>
    </location>
</feature>
<keyword evidence="4 9" id="KW-0863">Zinc-finger</keyword>
<evidence type="ECO:0000313" key="12">
    <source>
        <dbReference type="EMBL" id="MBN3317291.1"/>
    </source>
</evidence>
<sequence length="1736" mass="191951">MEIVDQTVALENENSPMKSQGNEQSCSGKEMLNPTQILMNMVELTPVSSSIEDNGKNVKANESKGIDNADNGSTRQHTDATLSKDLFYVGATPEMNVESAEAHHNSEPTTDSLLRSTNEGINSNVEVQLNAAEISEDQESSVCQVTADSKTDKRRVKAKSDKKSQPTCDYCGNGFRDKQSLVMHVKRRHTKEMSFFCEPCTYACVAKGDYEKHCQSNRHKTKTSEISRYSGTPAQVSKAEKQKDTFEIEVQIPRENSKPTATQVAAAHLLKRSATTRGQLQCKSCIYKTSSSTVLLRHVRLKHSKEYHFRCKVCDYYTVSSEGMEAHIARKKHAELAQKENLGSSFEDSVEEVCVNTSDVQKTLKKDILPSEIQAGEQLPNPAEKLTSEEAMGDLEETTEVGQSKTKRGRPKGCTSTSCNYCGLIASSATNLSVHIRRRHSRQYSYACKLCNYYCVTKGDMDRHCATKKHKSRVESVRNINPEDDQVYPDGVVEVLNNGQAASVEVQGDHVSEAAAMETEIQEEAILKPSEGESAIEGAIASIPSHNEDSVENQTGPEQVELVGDEPDPESGVQRKSKYDSVNSCTHCSFVAHSLSSLDLHIKRKHTKDFEFYCMACNYYAVTRREMTRHAMTEKHKQKSQTYLESAKKNEKELVRAPAETPTQSEGDGESHETSPMESLSVENGMLKHTEERQRENNTLENDVTCSGQDAEMSELKSDSLNHNSETNQVKEGNAKVNMSEDIVLSQDNADKLIDVSSEPAELKDSQGPSLEVTQLSKSVKDDIRSKASQEIVIEKEVEKESLLQADNDFAVEGLPETSTDLEVTDGGSATPLPSKQLVRAIPFDACIVPLKPSSDSETADNDAKQSSERSALSSYPSACSSEKEVRKRKKADGPTRNESVRIRCEDCGFMADGLSGLNVHISMKHPSKEKHFHCLLCGKSFYTESNLHQHLTSVGHLKNEQASIEELPEGGATFKCVKCTDPFETEQELFMHIKEKHEELLREVNKYILEDTEQVNREREENQGNVCKYCGKVCKSSNSMAFLAHIRTHTGSKPFKCKLCKFATAQLGDARNHVKRHLGMREYKCHVCGWAFVMKKHLNTHLLGKHGVGRPKERKFECEVCDRSFSEKWALNNHMKLHTGQKPYKCAWPTCHYSFLTLSAMRDHYRTHTGEKSFLCDLCGFAGGTRHALTKHRRQHTGEKPFRCDLCSFASTTQSHLTRHKRVHTGEKPYRCPWCDYRSNCAENIRKHILHTGKHEGVKMYNCPKCSYGSNAPMDFRNHLKELHPDIENPDLAYLHAGIVSKSFECRLKGQGASFVETDSAFTAGASDDSSHAKERVVRSSRKPLAAQAEAVQQVIIIQGFPEGYGGEYAIDASMEESAAATLQTLAMGGQVTEVVHITEDGQVIATSGSSAHMSSMIPGQIEIPEGTTQVVVVESPMEEASCEELMAGQEATVHTTETSSALDALLCAVTELGTVKEQQQQQGLAKAVEDESSGEPCESEIVTTEMSDEPSTEEMQVFHEVQEGAQPMEVVTQVVQSSSVPAPQGSAFKEVVQEVLQFAVCDMATAGQLMKEGLTQVIVNNEGAVHMVAREGSQIIMQEDGHVISMPSQHMDLVSSDGEISQIIVTEGIAHAMVQNSSQNFSGENTHYIVTELDDSTLQVEGTVYSQDTPDKSPSQSAVYHGEECAMVGTEGVDANVVPSAMVSEQLAGMVVYSDHTSQEQVVEECENAVMQEQ</sequence>
<dbReference type="SMART" id="SM00355">
    <property type="entry name" value="ZnF_C2H2"/>
    <property type="match status" value="20"/>
</dbReference>
<dbReference type="FunFam" id="3.30.160.60:FF:001819">
    <property type="entry name" value="zinc finger protein 407"/>
    <property type="match status" value="1"/>
</dbReference>
<dbReference type="FunFam" id="3.30.160.60:FF:000721">
    <property type="entry name" value="Zinc finger protein 407"/>
    <property type="match status" value="1"/>
</dbReference>
<keyword evidence="7" id="KW-0804">Transcription</keyword>
<feature type="region of interest" description="Disordered" evidence="10">
    <location>
        <begin position="388"/>
        <end position="409"/>
    </location>
</feature>
<feature type="domain" description="C2H2-type" evidence="11">
    <location>
        <begin position="166"/>
        <end position="194"/>
    </location>
</feature>
<reference evidence="12" key="1">
    <citation type="journal article" date="2021" name="Cell">
        <title>Tracing the genetic footprints of vertebrate landing in non-teleost ray-finned fishes.</title>
        <authorList>
            <person name="Bi X."/>
            <person name="Wang K."/>
            <person name="Yang L."/>
            <person name="Pan H."/>
            <person name="Jiang H."/>
            <person name="Wei Q."/>
            <person name="Fang M."/>
            <person name="Yu H."/>
            <person name="Zhu C."/>
            <person name="Cai Y."/>
            <person name="He Y."/>
            <person name="Gan X."/>
            <person name="Zeng H."/>
            <person name="Yu D."/>
            <person name="Zhu Y."/>
            <person name="Jiang H."/>
            <person name="Qiu Q."/>
            <person name="Yang H."/>
            <person name="Zhang Y.E."/>
            <person name="Wang W."/>
            <person name="Zhu M."/>
            <person name="He S."/>
            <person name="Zhang G."/>
        </authorList>
    </citation>
    <scope>NUCLEOTIDE SEQUENCE</scope>
    <source>
        <strain evidence="12">Allg_001</strain>
    </source>
</reference>
<dbReference type="FunFam" id="3.30.160.60:FF:001030">
    <property type="entry name" value="Zinc finger protein 407"/>
    <property type="match status" value="1"/>
</dbReference>
<name>A0A8J7TC17_ATRSP</name>
<dbReference type="InterPro" id="IPR050688">
    <property type="entry name" value="Zinc_finger/UBP_domain"/>
</dbReference>
<keyword evidence="13" id="KW-1185">Reference proteome</keyword>
<evidence type="ECO:0000256" key="8">
    <source>
        <dbReference type="ARBA" id="ARBA00023242"/>
    </source>
</evidence>
<dbReference type="Proteomes" id="UP000736164">
    <property type="component" value="Unassembled WGS sequence"/>
</dbReference>
<evidence type="ECO:0000313" key="13">
    <source>
        <dbReference type="Proteomes" id="UP000736164"/>
    </source>
</evidence>
<dbReference type="Gene3D" id="3.30.160.60">
    <property type="entry name" value="Classic Zinc Finger"/>
    <property type="match status" value="12"/>
</dbReference>
<dbReference type="GO" id="GO:0005634">
    <property type="term" value="C:nucleus"/>
    <property type="evidence" value="ECO:0007669"/>
    <property type="project" value="UniProtKB-SubCell"/>
</dbReference>
<feature type="region of interest" description="Disordered" evidence="10">
    <location>
        <begin position="853"/>
        <end position="896"/>
    </location>
</feature>
<feature type="compositionally biased region" description="Polar residues" evidence="10">
    <location>
        <begin position="699"/>
        <end position="708"/>
    </location>
</feature>
<organism evidence="12 13">
    <name type="scientific">Atractosteus spatula</name>
    <name type="common">Alligator gar</name>
    <name type="synonym">Lepisosteus spatula</name>
    <dbReference type="NCBI Taxonomy" id="7917"/>
    <lineage>
        <taxon>Eukaryota</taxon>
        <taxon>Metazoa</taxon>
        <taxon>Chordata</taxon>
        <taxon>Craniata</taxon>
        <taxon>Vertebrata</taxon>
        <taxon>Euteleostomi</taxon>
        <taxon>Actinopterygii</taxon>
        <taxon>Neopterygii</taxon>
        <taxon>Holostei</taxon>
        <taxon>Semionotiformes</taxon>
        <taxon>Lepisosteidae</taxon>
        <taxon>Atractosteus</taxon>
    </lineage>
</organism>
<feature type="compositionally biased region" description="Polar residues" evidence="10">
    <location>
        <begin position="12"/>
        <end position="27"/>
    </location>
</feature>
<evidence type="ECO:0000256" key="2">
    <source>
        <dbReference type="ARBA" id="ARBA00022723"/>
    </source>
</evidence>
<keyword evidence="8" id="KW-0539">Nucleus</keyword>
<dbReference type="Pfam" id="PF13894">
    <property type="entry name" value="zf-C2H2_4"/>
    <property type="match status" value="1"/>
</dbReference>
<dbReference type="FunFam" id="3.30.160.60:FF:001109">
    <property type="entry name" value="Zinc finger protein 407"/>
    <property type="match status" value="1"/>
</dbReference>
<feature type="domain" description="C2H2-type" evidence="11">
    <location>
        <begin position="417"/>
        <end position="445"/>
    </location>
</feature>
<dbReference type="PROSITE" id="PS00028">
    <property type="entry name" value="ZINC_FINGER_C2H2_1"/>
    <property type="match status" value="6"/>
</dbReference>
<keyword evidence="5" id="KW-0862">Zinc</keyword>
<feature type="compositionally biased region" description="Polar residues" evidence="10">
    <location>
        <begin position="70"/>
        <end position="80"/>
    </location>
</feature>
<dbReference type="PANTHER" id="PTHR24403">
    <property type="entry name" value="ZINC FINGER PROTEIN"/>
    <property type="match status" value="1"/>
</dbReference>
<dbReference type="InterPro" id="IPR013087">
    <property type="entry name" value="Znf_C2H2_type"/>
</dbReference>
<feature type="compositionally biased region" description="Basic and acidic residues" evidence="10">
    <location>
        <begin position="882"/>
        <end position="896"/>
    </location>
</feature>
<evidence type="ECO:0000259" key="11">
    <source>
        <dbReference type="PROSITE" id="PS50157"/>
    </source>
</evidence>
<dbReference type="FunFam" id="3.30.160.60:FF:001514">
    <property type="entry name" value="Zinc finger protein 407"/>
    <property type="match status" value="1"/>
</dbReference>
<evidence type="ECO:0000256" key="10">
    <source>
        <dbReference type="SAM" id="MobiDB-lite"/>
    </source>
</evidence>
<keyword evidence="2" id="KW-0479">Metal-binding</keyword>
<dbReference type="PANTHER" id="PTHR24403:SF67">
    <property type="entry name" value="FI01116P-RELATED"/>
    <property type="match status" value="1"/>
</dbReference>
<feature type="compositionally biased region" description="Basic and acidic residues" evidence="10">
    <location>
        <begin position="686"/>
        <end position="698"/>
    </location>
</feature>
<feature type="domain" description="C2H2-type" evidence="11">
    <location>
        <begin position="1145"/>
        <end position="1174"/>
    </location>
</feature>
<gene>
    <name evidence="12" type="primary">Znf407</name>
    <name evidence="12" type="ORF">GTO95_0014381</name>
</gene>
<feature type="non-terminal residue" evidence="12">
    <location>
        <position position="1"/>
    </location>
</feature>
<feature type="domain" description="C2H2-type" evidence="11">
    <location>
        <begin position="1117"/>
        <end position="1144"/>
    </location>
</feature>
<dbReference type="GO" id="GO:0008270">
    <property type="term" value="F:zinc ion binding"/>
    <property type="evidence" value="ECO:0007669"/>
    <property type="project" value="UniProtKB-KW"/>
</dbReference>
<evidence type="ECO:0000256" key="7">
    <source>
        <dbReference type="ARBA" id="ARBA00023163"/>
    </source>
</evidence>
<evidence type="ECO:0000256" key="1">
    <source>
        <dbReference type="ARBA" id="ARBA00004123"/>
    </source>
</evidence>
<dbReference type="PROSITE" id="PS50157">
    <property type="entry name" value="ZINC_FINGER_C2H2_2"/>
    <property type="match status" value="9"/>
</dbReference>
<dbReference type="Pfam" id="PF00096">
    <property type="entry name" value="zf-C2H2"/>
    <property type="match status" value="1"/>
</dbReference>
<dbReference type="FunFam" id="3.30.160.60:FF:001138">
    <property type="entry name" value="zinc finger protein 407 isoform X1"/>
    <property type="match status" value="1"/>
</dbReference>
<feature type="domain" description="C2H2-type" evidence="11">
    <location>
        <begin position="933"/>
        <end position="962"/>
    </location>
</feature>
<protein>
    <submittedName>
        <fullName evidence="12">ZN407 protein</fullName>
    </submittedName>
</protein>
<evidence type="ECO:0000256" key="4">
    <source>
        <dbReference type="ARBA" id="ARBA00022771"/>
    </source>
</evidence>